<accession>M5RGU9</accession>
<name>M5RGU9_9BACT</name>
<sequence>MISKIEIVWFLIILPVNHSANFHCSKQAGSNDGGISGWPFGQAL</sequence>
<proteinExistence type="predicted"/>
<evidence type="ECO:0000313" key="2">
    <source>
        <dbReference type="Proteomes" id="UP000011991"/>
    </source>
</evidence>
<dbReference type="EMBL" id="ANOG01000677">
    <property type="protein sequence ID" value="EMI18356.1"/>
    <property type="molecule type" value="Genomic_DNA"/>
</dbReference>
<evidence type="ECO:0000313" key="1">
    <source>
        <dbReference type="EMBL" id="EMI18356.1"/>
    </source>
</evidence>
<comment type="caution">
    <text evidence="1">The sequence shown here is derived from an EMBL/GenBank/DDBJ whole genome shotgun (WGS) entry which is preliminary data.</text>
</comment>
<dbReference type="PATRIC" id="fig|1265738.3.peg.4739"/>
<keyword evidence="2" id="KW-1185">Reference proteome</keyword>
<dbReference type="AlphaFoldDB" id="M5RGU9"/>
<gene>
    <name evidence="1" type="ORF">RMSM_04718</name>
</gene>
<protein>
    <submittedName>
        <fullName evidence="1">Uncharacterized protein</fullName>
    </submittedName>
</protein>
<organism evidence="1 2">
    <name type="scientific">Rhodopirellula maiorica SM1</name>
    <dbReference type="NCBI Taxonomy" id="1265738"/>
    <lineage>
        <taxon>Bacteria</taxon>
        <taxon>Pseudomonadati</taxon>
        <taxon>Planctomycetota</taxon>
        <taxon>Planctomycetia</taxon>
        <taxon>Pirellulales</taxon>
        <taxon>Pirellulaceae</taxon>
        <taxon>Novipirellula</taxon>
    </lineage>
</organism>
<dbReference type="Proteomes" id="UP000011991">
    <property type="component" value="Unassembled WGS sequence"/>
</dbReference>
<reference evidence="1 2" key="1">
    <citation type="journal article" date="2013" name="Mar. Genomics">
        <title>Expression of sulfatases in Rhodopirellula baltica and the diversity of sulfatases in the genus Rhodopirellula.</title>
        <authorList>
            <person name="Wegner C.E."/>
            <person name="Richter-Heitmann T."/>
            <person name="Klindworth A."/>
            <person name="Klockow C."/>
            <person name="Richter M."/>
            <person name="Achstetter T."/>
            <person name="Glockner F.O."/>
            <person name="Harder J."/>
        </authorList>
    </citation>
    <scope>NUCLEOTIDE SEQUENCE [LARGE SCALE GENOMIC DNA]</scope>
    <source>
        <strain evidence="1 2">SM1</strain>
    </source>
</reference>